<protein>
    <submittedName>
        <fullName evidence="6">Putative CAMK family protein kinase</fullName>
    </submittedName>
</protein>
<dbReference type="PROSITE" id="PS50011">
    <property type="entry name" value="PROTEIN_KINASE_DOM"/>
    <property type="match status" value="1"/>
</dbReference>
<dbReference type="GO" id="GO:0042594">
    <property type="term" value="P:response to starvation"/>
    <property type="evidence" value="ECO:0007669"/>
    <property type="project" value="TreeGrafter"/>
</dbReference>
<dbReference type="InterPro" id="IPR011989">
    <property type="entry name" value="ARM-like"/>
</dbReference>
<dbReference type="InterPro" id="IPR000719">
    <property type="entry name" value="Prot_kinase_dom"/>
</dbReference>
<dbReference type="GO" id="GO:0004674">
    <property type="term" value="F:protein serine/threonine kinase activity"/>
    <property type="evidence" value="ECO:0007669"/>
    <property type="project" value="InterPro"/>
</dbReference>
<evidence type="ECO:0000259" key="5">
    <source>
        <dbReference type="PROSITE" id="PS50011"/>
    </source>
</evidence>
<accession>A0A5J4WBR9</accession>
<dbReference type="GO" id="GO:0034045">
    <property type="term" value="C:phagophore assembly site membrane"/>
    <property type="evidence" value="ECO:0007669"/>
    <property type="project" value="TreeGrafter"/>
</dbReference>
<gene>
    <name evidence="6" type="ORF">EZS28_012074</name>
</gene>
<dbReference type="AlphaFoldDB" id="A0A5J4WBR9"/>
<sequence length="841" mass="95959">MEQLRIIVLQGHGFQACKGQFRHVFKVQKEEFGIIAAKVMNEDEFQNYKWRQDIQKIIGNTNPFALKYISKTTYGLNTVVLMEYSNLNNLNSLIETNKDIPIPIIRTIMRQILEGLRLIHEKGLFHGDINSNNILLHNPAGSGRVIVKIADLGLIKVQKYPLQSTKMTSVGTIPYQPPEMIIGNEDDKIIADAKIDVWSSGIIFYQFVSHSFPFKSTNLQSIIMFMLSKTLERPPQVKDYILWDLLTKMLAFDKKDRISASDALNHEFFTGQQAMSEISKDVRNLALTAQTTKSQGNNNVTQYDTNSLFVIPLRLIKQILSEGPDNISSPKQCIMNQFGGASSTTSLQQLQDIPLQQSESLAIDEEQSQASQNLMQRNPLQISSSQYQITQQNNKSYESTIDIQKIVKILKLPLDGTEQQNNKTQQLQIAECLNIMNRLKDKEDDEQRTEIINVGVTQQLQTIFETRGLLTITPPFIEAFLCITFPYSWEMRNQIYKKKNPYPGLFRLLDHDDIEVVRLVIRSIGMKDASAICIGRLFYAKEIPDKNIKQEVISHLKSIINNSDKWTRESAKDALQYLAQSNDEELRKSIINSGIVESLFFVFQSRVIESITVPYIELFFHITSPCNDDIISLLYTKQPYPYLMFLLNHPDTDVIHFALVSIQNLLLTGTKTTAFSPLHPHYELINQYNGIEKLFLLSQCFDVGKRIRDDAAICISSIYRTGSITNQAIRTEIISHLISLLEDSDEWLRNKASIDLGLLAQNSGTQSPSSPKHPHFDEIMDCNGIKKLYSLFLKNKINKIIRDSTAICIGSLFKTQEIPKPMRIAIITHLKQLLQDIGKWI</sequence>
<dbReference type="Gene3D" id="1.10.510.10">
    <property type="entry name" value="Transferase(Phosphotransferase) domain 1"/>
    <property type="match status" value="1"/>
</dbReference>
<keyword evidence="3 6" id="KW-0418">Kinase</keyword>
<evidence type="ECO:0000313" key="7">
    <source>
        <dbReference type="Proteomes" id="UP000324800"/>
    </source>
</evidence>
<dbReference type="SUPFAM" id="SSF56112">
    <property type="entry name" value="Protein kinase-like (PK-like)"/>
    <property type="match status" value="1"/>
</dbReference>
<dbReference type="GO" id="GO:0000045">
    <property type="term" value="P:autophagosome assembly"/>
    <property type="evidence" value="ECO:0007669"/>
    <property type="project" value="TreeGrafter"/>
</dbReference>
<keyword evidence="2" id="KW-0547">Nucleotide-binding</keyword>
<dbReference type="GO" id="GO:0005776">
    <property type="term" value="C:autophagosome"/>
    <property type="evidence" value="ECO:0007669"/>
    <property type="project" value="TreeGrafter"/>
</dbReference>
<keyword evidence="4" id="KW-0067">ATP-binding</keyword>
<dbReference type="GO" id="GO:0000422">
    <property type="term" value="P:autophagy of mitochondrion"/>
    <property type="evidence" value="ECO:0007669"/>
    <property type="project" value="TreeGrafter"/>
</dbReference>
<keyword evidence="1" id="KW-0808">Transferase</keyword>
<dbReference type="GO" id="GO:0005829">
    <property type="term" value="C:cytosol"/>
    <property type="evidence" value="ECO:0007669"/>
    <property type="project" value="TreeGrafter"/>
</dbReference>
<dbReference type="GO" id="GO:0061709">
    <property type="term" value="P:reticulophagy"/>
    <property type="evidence" value="ECO:0007669"/>
    <property type="project" value="TreeGrafter"/>
</dbReference>
<reference evidence="6 7" key="1">
    <citation type="submission" date="2019-03" db="EMBL/GenBank/DDBJ databases">
        <title>Single cell metagenomics reveals metabolic interactions within the superorganism composed of flagellate Streblomastix strix and complex community of Bacteroidetes bacteria on its surface.</title>
        <authorList>
            <person name="Treitli S.C."/>
            <person name="Kolisko M."/>
            <person name="Husnik F."/>
            <person name="Keeling P."/>
            <person name="Hampl V."/>
        </authorList>
    </citation>
    <scope>NUCLEOTIDE SEQUENCE [LARGE SCALE GENOMIC DNA]</scope>
    <source>
        <strain evidence="6">ST1C</strain>
    </source>
</reference>
<dbReference type="Gene3D" id="1.25.10.10">
    <property type="entry name" value="Leucine-rich Repeat Variant"/>
    <property type="match status" value="2"/>
</dbReference>
<dbReference type="GO" id="GO:0005524">
    <property type="term" value="F:ATP binding"/>
    <property type="evidence" value="ECO:0007669"/>
    <property type="project" value="UniProtKB-KW"/>
</dbReference>
<dbReference type="Proteomes" id="UP000324800">
    <property type="component" value="Unassembled WGS sequence"/>
</dbReference>
<comment type="caution">
    <text evidence="6">The sequence shown here is derived from an EMBL/GenBank/DDBJ whole genome shotgun (WGS) entry which is preliminary data.</text>
</comment>
<feature type="domain" description="Protein kinase" evidence="5">
    <location>
        <begin position="10"/>
        <end position="269"/>
    </location>
</feature>
<dbReference type="Pfam" id="PF00069">
    <property type="entry name" value="Pkinase"/>
    <property type="match status" value="1"/>
</dbReference>
<dbReference type="PANTHER" id="PTHR24348:SF22">
    <property type="entry name" value="NON-SPECIFIC SERINE_THREONINE PROTEIN KINASE"/>
    <property type="match status" value="1"/>
</dbReference>
<dbReference type="SUPFAM" id="SSF48371">
    <property type="entry name" value="ARM repeat"/>
    <property type="match status" value="1"/>
</dbReference>
<organism evidence="6 7">
    <name type="scientific">Streblomastix strix</name>
    <dbReference type="NCBI Taxonomy" id="222440"/>
    <lineage>
        <taxon>Eukaryota</taxon>
        <taxon>Metamonada</taxon>
        <taxon>Preaxostyla</taxon>
        <taxon>Oxymonadida</taxon>
        <taxon>Streblomastigidae</taxon>
        <taxon>Streblomastix</taxon>
    </lineage>
</organism>
<evidence type="ECO:0000256" key="1">
    <source>
        <dbReference type="ARBA" id="ARBA00022679"/>
    </source>
</evidence>
<dbReference type="EMBL" id="SNRW01002553">
    <property type="protein sequence ID" value="KAA6392398.1"/>
    <property type="molecule type" value="Genomic_DNA"/>
</dbReference>
<evidence type="ECO:0000256" key="4">
    <source>
        <dbReference type="ARBA" id="ARBA00022840"/>
    </source>
</evidence>
<dbReference type="InterPro" id="IPR011009">
    <property type="entry name" value="Kinase-like_dom_sf"/>
</dbReference>
<dbReference type="GO" id="GO:0034727">
    <property type="term" value="P:piecemeal microautophagy of the nucleus"/>
    <property type="evidence" value="ECO:0007669"/>
    <property type="project" value="TreeGrafter"/>
</dbReference>
<evidence type="ECO:0000256" key="3">
    <source>
        <dbReference type="ARBA" id="ARBA00022777"/>
    </source>
</evidence>
<dbReference type="InterPro" id="IPR016024">
    <property type="entry name" value="ARM-type_fold"/>
</dbReference>
<dbReference type="PROSITE" id="PS51257">
    <property type="entry name" value="PROKAR_LIPOPROTEIN"/>
    <property type="match status" value="1"/>
</dbReference>
<dbReference type="PANTHER" id="PTHR24348">
    <property type="entry name" value="SERINE/THREONINE-PROTEIN KINASE UNC-51-RELATED"/>
    <property type="match status" value="1"/>
</dbReference>
<proteinExistence type="predicted"/>
<evidence type="ECO:0000313" key="6">
    <source>
        <dbReference type="EMBL" id="KAA6392398.1"/>
    </source>
</evidence>
<dbReference type="InterPro" id="IPR045269">
    <property type="entry name" value="Atg1-like"/>
</dbReference>
<name>A0A5J4WBR9_9EUKA</name>
<evidence type="ECO:0000256" key="2">
    <source>
        <dbReference type="ARBA" id="ARBA00022741"/>
    </source>
</evidence>
<dbReference type="GO" id="GO:0010506">
    <property type="term" value="P:regulation of autophagy"/>
    <property type="evidence" value="ECO:0007669"/>
    <property type="project" value="InterPro"/>
</dbReference>